<dbReference type="InterPro" id="IPR008979">
    <property type="entry name" value="Galactose-bd-like_sf"/>
</dbReference>
<protein>
    <submittedName>
        <fullName evidence="1">Uncharacterized protein</fullName>
    </submittedName>
</protein>
<dbReference type="EMBL" id="JAODUO010000208">
    <property type="protein sequence ID" value="KAK2186236.1"/>
    <property type="molecule type" value="Genomic_DNA"/>
</dbReference>
<keyword evidence="2" id="KW-1185">Reference proteome</keyword>
<proteinExistence type="predicted"/>
<organism evidence="1 2">
    <name type="scientific">Ridgeia piscesae</name>
    <name type="common">Tubeworm</name>
    <dbReference type="NCBI Taxonomy" id="27915"/>
    <lineage>
        <taxon>Eukaryota</taxon>
        <taxon>Metazoa</taxon>
        <taxon>Spiralia</taxon>
        <taxon>Lophotrochozoa</taxon>
        <taxon>Annelida</taxon>
        <taxon>Polychaeta</taxon>
        <taxon>Sedentaria</taxon>
        <taxon>Canalipalpata</taxon>
        <taxon>Sabellida</taxon>
        <taxon>Siboglinidae</taxon>
        <taxon>Ridgeia</taxon>
    </lineage>
</organism>
<dbReference type="Gene3D" id="2.60.120.260">
    <property type="entry name" value="Galactose-binding domain-like"/>
    <property type="match status" value="2"/>
</dbReference>
<dbReference type="AlphaFoldDB" id="A0AAD9P1F4"/>
<reference evidence="1" key="1">
    <citation type="journal article" date="2023" name="Mol. Biol. Evol.">
        <title>Third-Generation Sequencing Reveals the Adaptive Role of the Epigenome in Three Deep-Sea Polychaetes.</title>
        <authorList>
            <person name="Perez M."/>
            <person name="Aroh O."/>
            <person name="Sun Y."/>
            <person name="Lan Y."/>
            <person name="Juniper S.K."/>
            <person name="Young C.R."/>
            <person name="Angers B."/>
            <person name="Qian P.Y."/>
        </authorList>
    </citation>
    <scope>NUCLEOTIDE SEQUENCE</scope>
    <source>
        <strain evidence="1">R07B-5</strain>
    </source>
</reference>
<dbReference type="Proteomes" id="UP001209878">
    <property type="component" value="Unassembled WGS sequence"/>
</dbReference>
<gene>
    <name evidence="1" type="ORF">NP493_209g01004</name>
</gene>
<dbReference type="Pfam" id="PF22633">
    <property type="entry name" value="F5_F8_type_C_2"/>
    <property type="match status" value="1"/>
</dbReference>
<comment type="caution">
    <text evidence="1">The sequence shown here is derived from an EMBL/GenBank/DDBJ whole genome shotgun (WGS) entry which is preliminary data.</text>
</comment>
<accession>A0AAD9P1F4</accession>
<evidence type="ECO:0000313" key="1">
    <source>
        <dbReference type="EMBL" id="KAK2186236.1"/>
    </source>
</evidence>
<name>A0AAD9P1F4_RIDPI</name>
<dbReference type="InterPro" id="IPR051941">
    <property type="entry name" value="BG_Antigen-Binding_Lectin"/>
</dbReference>
<sequence length="172" mass="19086">MSSAMYAVNGISNDPRAFCSRTTRSTPSWWKVDLQSNYIVNSVAVVPCEQSFLMSKRIRSLQREPPLEINVARGKPAKQSSSANRYKCEASKAVDGMLISDKKKNSCSLTKSQLGAWWEVDLGAVYEIHAVVITSPNSGEFTHGTSEIRARVCNHFEIYTNVIHGTAINPFL</sequence>
<dbReference type="PANTHER" id="PTHR45713:SF6">
    <property type="entry name" value="F5_8 TYPE C DOMAIN-CONTAINING PROTEIN"/>
    <property type="match status" value="1"/>
</dbReference>
<dbReference type="SUPFAM" id="SSF49785">
    <property type="entry name" value="Galactose-binding domain-like"/>
    <property type="match status" value="2"/>
</dbReference>
<evidence type="ECO:0000313" key="2">
    <source>
        <dbReference type="Proteomes" id="UP001209878"/>
    </source>
</evidence>
<dbReference type="PANTHER" id="PTHR45713">
    <property type="entry name" value="FTP DOMAIN-CONTAINING PROTEIN"/>
    <property type="match status" value="1"/>
</dbReference>